<dbReference type="RefSeq" id="WP_301164375.1">
    <property type="nucleotide sequence ID" value="NZ_JAUHTR010000001.1"/>
</dbReference>
<reference evidence="3" key="1">
    <citation type="submission" date="2023-07" db="EMBL/GenBank/DDBJ databases">
        <title>Fictibacillus sp. isolated from freshwater pond.</title>
        <authorList>
            <person name="Kirdat K."/>
            <person name="Bhat A."/>
            <person name="Mourya A."/>
            <person name="Yadav A."/>
        </authorList>
    </citation>
    <scope>NUCLEOTIDE SEQUENCE</scope>
    <source>
        <strain evidence="3">NE201</strain>
    </source>
</reference>
<accession>A0ABT8HRC9</accession>
<name>A0ABT8HRC9_9BACL</name>
<gene>
    <name evidence="3" type="ORF">QYB97_02535</name>
</gene>
<sequence length="173" mass="19597">MKKIAAFVLASVIGAGGIAGTTHVFADSSDIPKVEIQTKNQPEKVKLAKQFDVELHQSNKLKKDRLALNSALVTQKDKLIDLKQTAMKELDKDKKKKVKEIKKQLKDENKEISSLQKDLRLERKELKVAIKSGNKEKVQEHLNMVLKKQSTLNKELEKKKEMLAKVISIMNKA</sequence>
<dbReference type="Proteomes" id="UP001172721">
    <property type="component" value="Unassembled WGS sequence"/>
</dbReference>
<protein>
    <submittedName>
        <fullName evidence="3">Uncharacterized protein</fullName>
    </submittedName>
</protein>
<feature type="chain" id="PRO_5045998752" evidence="2">
    <location>
        <begin position="27"/>
        <end position="173"/>
    </location>
</feature>
<organism evidence="3 4">
    <name type="scientific">Fictibacillus fluitans</name>
    <dbReference type="NCBI Taxonomy" id="3058422"/>
    <lineage>
        <taxon>Bacteria</taxon>
        <taxon>Bacillati</taxon>
        <taxon>Bacillota</taxon>
        <taxon>Bacilli</taxon>
        <taxon>Bacillales</taxon>
        <taxon>Fictibacillaceae</taxon>
        <taxon>Fictibacillus</taxon>
    </lineage>
</organism>
<comment type="caution">
    <text evidence="3">The sequence shown here is derived from an EMBL/GenBank/DDBJ whole genome shotgun (WGS) entry which is preliminary data.</text>
</comment>
<keyword evidence="1" id="KW-0175">Coiled coil</keyword>
<dbReference type="EMBL" id="JAUHTR010000001">
    <property type="protein sequence ID" value="MDN4523327.1"/>
    <property type="molecule type" value="Genomic_DNA"/>
</dbReference>
<evidence type="ECO:0000313" key="4">
    <source>
        <dbReference type="Proteomes" id="UP001172721"/>
    </source>
</evidence>
<keyword evidence="4" id="KW-1185">Reference proteome</keyword>
<evidence type="ECO:0000313" key="3">
    <source>
        <dbReference type="EMBL" id="MDN4523327.1"/>
    </source>
</evidence>
<proteinExistence type="predicted"/>
<feature type="signal peptide" evidence="2">
    <location>
        <begin position="1"/>
        <end position="26"/>
    </location>
</feature>
<evidence type="ECO:0000256" key="2">
    <source>
        <dbReference type="SAM" id="SignalP"/>
    </source>
</evidence>
<keyword evidence="2" id="KW-0732">Signal</keyword>
<evidence type="ECO:0000256" key="1">
    <source>
        <dbReference type="SAM" id="Coils"/>
    </source>
</evidence>
<feature type="coiled-coil region" evidence="1">
    <location>
        <begin position="87"/>
        <end position="166"/>
    </location>
</feature>